<evidence type="ECO:0000313" key="1">
    <source>
        <dbReference type="EMBL" id="PPQ26859.1"/>
    </source>
</evidence>
<sequence>MPLPPYHVSAHNTAKASENKIHDDATARRFGFKGGFVGGVNVYAYMAHQPVALWGRAWLERGTGAARFMKPVYDGAIAEVAAVEDADGLALSVHSQDVLCASGRAGLPRVAEPPPALDDFKAVPPRTERRPADEASLAVGDWLGMIPLPLTAEAHARDLADLRETDPLYAREAIVHPGSLLRCCNWVLSHNVILPAWIHMGSTVRNLGVGHVGDTLTVRARITRNYQHKGHKWVELDALVVANETKPLLRATHVAIYQPRQAAEAA</sequence>
<dbReference type="Proteomes" id="UP000239724">
    <property type="component" value="Unassembled WGS sequence"/>
</dbReference>
<dbReference type="OrthoDB" id="5174360at2"/>
<evidence type="ECO:0000313" key="2">
    <source>
        <dbReference type="Proteomes" id="UP000239724"/>
    </source>
</evidence>
<name>A0A2S6MWY1_RHOGL</name>
<keyword evidence="2" id="KW-1185">Reference proteome</keyword>
<organism evidence="1 2">
    <name type="scientific">Rhodopila globiformis</name>
    <name type="common">Rhodopseudomonas globiformis</name>
    <dbReference type="NCBI Taxonomy" id="1071"/>
    <lineage>
        <taxon>Bacteria</taxon>
        <taxon>Pseudomonadati</taxon>
        <taxon>Pseudomonadota</taxon>
        <taxon>Alphaproteobacteria</taxon>
        <taxon>Acetobacterales</taxon>
        <taxon>Acetobacteraceae</taxon>
        <taxon>Rhodopila</taxon>
    </lineage>
</organism>
<dbReference type="RefSeq" id="WP_104522256.1">
    <property type="nucleotide sequence ID" value="NZ_NHRY01000264.1"/>
</dbReference>
<evidence type="ECO:0008006" key="3">
    <source>
        <dbReference type="Google" id="ProtNLM"/>
    </source>
</evidence>
<dbReference type="InterPro" id="IPR029069">
    <property type="entry name" value="HotDog_dom_sf"/>
</dbReference>
<dbReference type="Gene3D" id="3.10.129.10">
    <property type="entry name" value="Hotdog Thioesterase"/>
    <property type="match status" value="2"/>
</dbReference>
<dbReference type="AlphaFoldDB" id="A0A2S6MWY1"/>
<dbReference type="SUPFAM" id="SSF54637">
    <property type="entry name" value="Thioesterase/thiol ester dehydrase-isomerase"/>
    <property type="match status" value="1"/>
</dbReference>
<accession>A0A2S6MWY1</accession>
<reference evidence="1 2" key="1">
    <citation type="journal article" date="2018" name="Arch. Microbiol.">
        <title>New insights into the metabolic potential of the phototrophic purple bacterium Rhodopila globiformis DSM 161(T) from its draft genome sequence and evidence for a vanadium-dependent nitrogenase.</title>
        <authorList>
            <person name="Imhoff J.F."/>
            <person name="Rahn T."/>
            <person name="Kunzel S."/>
            <person name="Neulinger S.C."/>
        </authorList>
    </citation>
    <scope>NUCLEOTIDE SEQUENCE [LARGE SCALE GENOMIC DNA]</scope>
    <source>
        <strain evidence="1 2">DSM 161</strain>
    </source>
</reference>
<dbReference type="EMBL" id="NHRY01000264">
    <property type="protein sequence ID" value="PPQ26859.1"/>
    <property type="molecule type" value="Genomic_DNA"/>
</dbReference>
<proteinExistence type="predicted"/>
<protein>
    <recommendedName>
        <fullName evidence="3">MaoC-like domain-containing protein</fullName>
    </recommendedName>
</protein>
<gene>
    <name evidence="1" type="ORF">CCS01_28665</name>
</gene>
<comment type="caution">
    <text evidence="1">The sequence shown here is derived from an EMBL/GenBank/DDBJ whole genome shotgun (WGS) entry which is preliminary data.</text>
</comment>